<dbReference type="CDD" id="cd02440">
    <property type="entry name" value="AdoMet_MTases"/>
    <property type="match status" value="1"/>
</dbReference>
<feature type="region of interest" description="Disordered" evidence="6">
    <location>
        <begin position="270"/>
        <end position="319"/>
    </location>
</feature>
<dbReference type="Pfam" id="PF03705">
    <property type="entry name" value="CheR_N"/>
    <property type="match status" value="1"/>
</dbReference>
<evidence type="ECO:0000256" key="1">
    <source>
        <dbReference type="ARBA" id="ARBA00001541"/>
    </source>
</evidence>
<dbReference type="SUPFAM" id="SSF47757">
    <property type="entry name" value="Chemotaxis receptor methyltransferase CheR, N-terminal domain"/>
    <property type="match status" value="1"/>
</dbReference>
<dbReference type="PANTHER" id="PTHR24422:SF21">
    <property type="entry name" value="CHEMOTAXIS PROTEIN METHYLTRANSFERASE 1"/>
    <property type="match status" value="1"/>
</dbReference>
<dbReference type="PROSITE" id="PS50123">
    <property type="entry name" value="CHER"/>
    <property type="match status" value="1"/>
</dbReference>
<dbReference type="Gene3D" id="3.40.50.150">
    <property type="entry name" value="Vaccinia Virus protein VP39"/>
    <property type="match status" value="1"/>
</dbReference>
<evidence type="ECO:0000256" key="4">
    <source>
        <dbReference type="ARBA" id="ARBA00022679"/>
    </source>
</evidence>
<dbReference type="OrthoDB" id="9816309at2"/>
<accession>A0A510V2W0</accession>
<dbReference type="GO" id="GO:0032259">
    <property type="term" value="P:methylation"/>
    <property type="evidence" value="ECO:0007669"/>
    <property type="project" value="UniProtKB-KW"/>
</dbReference>
<dbReference type="InterPro" id="IPR050903">
    <property type="entry name" value="Bact_Chemotaxis_MeTrfase"/>
</dbReference>
<evidence type="ECO:0000256" key="2">
    <source>
        <dbReference type="ARBA" id="ARBA00012534"/>
    </source>
</evidence>
<evidence type="ECO:0000313" key="9">
    <source>
        <dbReference type="Proteomes" id="UP000321386"/>
    </source>
</evidence>
<dbReference type="InterPro" id="IPR000780">
    <property type="entry name" value="CheR_MeTrfase"/>
</dbReference>
<keyword evidence="4 8" id="KW-0808">Transferase</keyword>
<dbReference type="PANTHER" id="PTHR24422">
    <property type="entry name" value="CHEMOTAXIS PROTEIN METHYLTRANSFERASE"/>
    <property type="match status" value="1"/>
</dbReference>
<dbReference type="SUPFAM" id="SSF53335">
    <property type="entry name" value="S-adenosyl-L-methionine-dependent methyltransferases"/>
    <property type="match status" value="1"/>
</dbReference>
<dbReference type="SMART" id="SM00138">
    <property type="entry name" value="MeTrc"/>
    <property type="match status" value="1"/>
</dbReference>
<proteinExistence type="predicted"/>
<dbReference type="EC" id="2.1.1.80" evidence="2"/>
<dbReference type="Proteomes" id="UP000321386">
    <property type="component" value="Unassembled WGS sequence"/>
</dbReference>
<evidence type="ECO:0000259" key="7">
    <source>
        <dbReference type="PROSITE" id="PS50123"/>
    </source>
</evidence>
<sequence>MSLAPESFAFVADLVARRSAIQLAPGKEYLVESRLLPLAREAGLDVDAYVAQLRAQPSSPAATAVVEAMTTNETSWFRDGAPYQALRRHELPRLVAARGGVGRLRVWSAACSTGQEPYSLAMCLSDDLPASMSAEIIATDLSEQVLARARAGRYSQLEINRGMPAQMLVQHLRRVGTEWEVAESLRRMVTFRAHNLLDVPPAGQFDVVFLRNVLIYFDTPTKRGILDRVLRVLRPDGVLVLGAAETTLGLHDGWERVTIERTSVYRPLASPPASALPTQYSPLAATGTDGASLPSGYSPRPATALAASTRPIAPGGTVR</sequence>
<dbReference type="InterPro" id="IPR036804">
    <property type="entry name" value="CheR_N_sf"/>
</dbReference>
<dbReference type="Gene3D" id="1.10.155.10">
    <property type="entry name" value="Chemotaxis receptor methyltransferase CheR, N-terminal domain"/>
    <property type="match status" value="1"/>
</dbReference>
<evidence type="ECO:0000313" key="8">
    <source>
        <dbReference type="EMBL" id="GEK19455.1"/>
    </source>
</evidence>
<organism evidence="8 9">
    <name type="scientific">Cellulomonas persica</name>
    <dbReference type="NCBI Taxonomy" id="76861"/>
    <lineage>
        <taxon>Bacteria</taxon>
        <taxon>Bacillati</taxon>
        <taxon>Actinomycetota</taxon>
        <taxon>Actinomycetes</taxon>
        <taxon>Micrococcales</taxon>
        <taxon>Cellulomonadaceae</taxon>
        <taxon>Cellulomonas</taxon>
    </lineage>
</organism>
<dbReference type="Pfam" id="PF01739">
    <property type="entry name" value="CheR"/>
    <property type="match status" value="1"/>
</dbReference>
<protein>
    <recommendedName>
        <fullName evidence="2">protein-glutamate O-methyltransferase</fullName>
        <ecNumber evidence="2">2.1.1.80</ecNumber>
    </recommendedName>
</protein>
<dbReference type="EMBL" id="BJUA01000033">
    <property type="protein sequence ID" value="GEK19455.1"/>
    <property type="molecule type" value="Genomic_DNA"/>
</dbReference>
<dbReference type="InterPro" id="IPR022641">
    <property type="entry name" value="CheR_N"/>
</dbReference>
<dbReference type="PRINTS" id="PR00996">
    <property type="entry name" value="CHERMTFRASE"/>
</dbReference>
<dbReference type="InterPro" id="IPR022642">
    <property type="entry name" value="CheR_C"/>
</dbReference>
<name>A0A510V2W0_9CELL</name>
<evidence type="ECO:0000256" key="6">
    <source>
        <dbReference type="SAM" id="MobiDB-lite"/>
    </source>
</evidence>
<reference evidence="8 9" key="1">
    <citation type="submission" date="2019-07" db="EMBL/GenBank/DDBJ databases">
        <title>Whole genome shotgun sequence of Cellulomonas persica NBRC 101101.</title>
        <authorList>
            <person name="Hosoyama A."/>
            <person name="Uohara A."/>
            <person name="Ohji S."/>
            <person name="Ichikawa N."/>
        </authorList>
    </citation>
    <scope>NUCLEOTIDE SEQUENCE [LARGE SCALE GENOMIC DNA]</scope>
    <source>
        <strain evidence="8 9">NBRC 101101</strain>
    </source>
</reference>
<dbReference type="RefSeq" id="WP_146807820.1">
    <property type="nucleotide sequence ID" value="NZ_BJUA01000033.1"/>
</dbReference>
<feature type="domain" description="CheR-type methyltransferase" evidence="7">
    <location>
        <begin position="1"/>
        <end position="270"/>
    </location>
</feature>
<gene>
    <name evidence="8" type="primary">cheR1</name>
    <name evidence="8" type="ORF">CPE01_31880</name>
</gene>
<evidence type="ECO:0000256" key="5">
    <source>
        <dbReference type="ARBA" id="ARBA00022691"/>
    </source>
</evidence>
<dbReference type="InterPro" id="IPR029063">
    <property type="entry name" value="SAM-dependent_MTases_sf"/>
</dbReference>
<keyword evidence="9" id="KW-1185">Reference proteome</keyword>
<dbReference type="AlphaFoldDB" id="A0A510V2W0"/>
<comment type="catalytic activity">
    <reaction evidence="1">
        <text>L-glutamyl-[protein] + S-adenosyl-L-methionine = [protein]-L-glutamate 5-O-methyl ester + S-adenosyl-L-homocysteine</text>
        <dbReference type="Rhea" id="RHEA:24452"/>
        <dbReference type="Rhea" id="RHEA-COMP:10208"/>
        <dbReference type="Rhea" id="RHEA-COMP:10311"/>
        <dbReference type="ChEBI" id="CHEBI:29973"/>
        <dbReference type="ChEBI" id="CHEBI:57856"/>
        <dbReference type="ChEBI" id="CHEBI:59789"/>
        <dbReference type="ChEBI" id="CHEBI:82795"/>
        <dbReference type="EC" id="2.1.1.80"/>
    </reaction>
</comment>
<keyword evidence="3 8" id="KW-0489">Methyltransferase</keyword>
<evidence type="ECO:0000256" key="3">
    <source>
        <dbReference type="ARBA" id="ARBA00022603"/>
    </source>
</evidence>
<dbReference type="GO" id="GO:0008983">
    <property type="term" value="F:protein-glutamate O-methyltransferase activity"/>
    <property type="evidence" value="ECO:0007669"/>
    <property type="project" value="UniProtKB-EC"/>
</dbReference>
<comment type="caution">
    <text evidence="8">The sequence shown here is derived from an EMBL/GenBank/DDBJ whole genome shotgun (WGS) entry which is preliminary data.</text>
</comment>
<keyword evidence="5" id="KW-0949">S-adenosyl-L-methionine</keyword>